<reference evidence="1" key="1">
    <citation type="submission" date="2020-06" db="EMBL/GenBank/DDBJ databases">
        <authorList>
            <person name="Li T."/>
            <person name="Hu X."/>
            <person name="Zhang T."/>
            <person name="Song X."/>
            <person name="Zhang H."/>
            <person name="Dai N."/>
            <person name="Sheng W."/>
            <person name="Hou X."/>
            <person name="Wei L."/>
        </authorList>
    </citation>
    <scope>NUCLEOTIDE SEQUENCE</scope>
    <source>
        <strain evidence="1">KEN1</strain>
        <tissue evidence="1">Leaf</tissue>
    </source>
</reference>
<protein>
    <submittedName>
        <fullName evidence="1">Uncharacterized protein</fullName>
    </submittedName>
</protein>
<dbReference type="EMBL" id="JACGWN010000003">
    <property type="protein sequence ID" value="KAL0456379.1"/>
    <property type="molecule type" value="Genomic_DNA"/>
</dbReference>
<comment type="caution">
    <text evidence="1">The sequence shown here is derived from an EMBL/GenBank/DDBJ whole genome shotgun (WGS) entry which is preliminary data.</text>
</comment>
<dbReference type="PANTHER" id="PTHR33116:SF86">
    <property type="entry name" value="REVERSE TRANSCRIPTASE DOMAIN-CONTAINING PROTEIN"/>
    <property type="match status" value="1"/>
</dbReference>
<reference evidence="1" key="2">
    <citation type="journal article" date="2024" name="Plant">
        <title>Genomic evolution and insights into agronomic trait innovations of Sesamum species.</title>
        <authorList>
            <person name="Miao H."/>
            <person name="Wang L."/>
            <person name="Qu L."/>
            <person name="Liu H."/>
            <person name="Sun Y."/>
            <person name="Le M."/>
            <person name="Wang Q."/>
            <person name="Wei S."/>
            <person name="Zheng Y."/>
            <person name="Lin W."/>
            <person name="Duan Y."/>
            <person name="Cao H."/>
            <person name="Xiong S."/>
            <person name="Wang X."/>
            <person name="Wei L."/>
            <person name="Li C."/>
            <person name="Ma Q."/>
            <person name="Ju M."/>
            <person name="Zhao R."/>
            <person name="Li G."/>
            <person name="Mu C."/>
            <person name="Tian Q."/>
            <person name="Mei H."/>
            <person name="Zhang T."/>
            <person name="Gao T."/>
            <person name="Zhang H."/>
        </authorList>
    </citation>
    <scope>NUCLEOTIDE SEQUENCE</scope>
    <source>
        <strain evidence="1">KEN1</strain>
    </source>
</reference>
<organism evidence="1">
    <name type="scientific">Sesamum latifolium</name>
    <dbReference type="NCBI Taxonomy" id="2727402"/>
    <lineage>
        <taxon>Eukaryota</taxon>
        <taxon>Viridiplantae</taxon>
        <taxon>Streptophyta</taxon>
        <taxon>Embryophyta</taxon>
        <taxon>Tracheophyta</taxon>
        <taxon>Spermatophyta</taxon>
        <taxon>Magnoliopsida</taxon>
        <taxon>eudicotyledons</taxon>
        <taxon>Gunneridae</taxon>
        <taxon>Pentapetalae</taxon>
        <taxon>asterids</taxon>
        <taxon>lamiids</taxon>
        <taxon>Lamiales</taxon>
        <taxon>Pedaliaceae</taxon>
        <taxon>Sesamum</taxon>
    </lineage>
</organism>
<evidence type="ECO:0000313" key="1">
    <source>
        <dbReference type="EMBL" id="KAL0456379.1"/>
    </source>
</evidence>
<sequence>MAVFIKFVLQTIPNYVMSYVRLHDTFLKELEGLMADFFWKSGSKSTTHWLAWEKLCIRKDEGRLGFRRLKENNVALLANSRGE</sequence>
<dbReference type="PANTHER" id="PTHR33116">
    <property type="entry name" value="REVERSE TRANSCRIPTASE ZINC-BINDING DOMAIN-CONTAINING PROTEIN-RELATED-RELATED"/>
    <property type="match status" value="1"/>
</dbReference>
<gene>
    <name evidence="1" type="ORF">Slati_0977100</name>
</gene>
<dbReference type="AlphaFoldDB" id="A0AAW2XQD4"/>
<proteinExistence type="predicted"/>
<name>A0AAW2XQD4_9LAMI</name>
<accession>A0AAW2XQD4</accession>